<dbReference type="PANTHER" id="PTHR46066">
    <property type="entry name" value="CHITINASE DOMAIN-CONTAINING PROTEIN 1 FAMILY MEMBER"/>
    <property type="match status" value="1"/>
</dbReference>
<evidence type="ECO:0000313" key="2">
    <source>
        <dbReference type="EMBL" id="RHY28905.1"/>
    </source>
</evidence>
<comment type="caution">
    <text evidence="2">The sequence shown here is derived from an EMBL/GenBank/DDBJ whole genome shotgun (WGS) entry which is preliminary data.</text>
</comment>
<dbReference type="AlphaFoldDB" id="A0A418AU06"/>
<name>A0A418AU06_9STRA</name>
<gene>
    <name evidence="2" type="ORF">DYB32_005612</name>
</gene>
<dbReference type="PANTHER" id="PTHR46066:SF2">
    <property type="entry name" value="CHITINASE DOMAIN-CONTAINING PROTEIN 1"/>
    <property type="match status" value="1"/>
</dbReference>
<proteinExistence type="inferred from homology"/>
<accession>A0A418AU06</accession>
<dbReference type="Gene3D" id="3.20.20.80">
    <property type="entry name" value="Glycosidases"/>
    <property type="match status" value="1"/>
</dbReference>
<sequence length="146" mass="16495">MGLVVQSHDDPRVLPFVHRFSMNAYDYSSMGPNAPLPWLKATLEALKPLKSNEKFLIGLAFYGYDTRGTFCECFFRYPNQHVVYYPCLQSIQDRLELYTSAQTGAAVWDIGQGASTGLRLAHPVNLDCRVTYIAALVGLDYFFDLL</sequence>
<evidence type="ECO:0000256" key="1">
    <source>
        <dbReference type="ARBA" id="ARBA00009336"/>
    </source>
</evidence>
<evidence type="ECO:0000313" key="3">
    <source>
        <dbReference type="Proteomes" id="UP000285060"/>
    </source>
</evidence>
<dbReference type="InterPro" id="IPR017853">
    <property type="entry name" value="GH"/>
</dbReference>
<dbReference type="Proteomes" id="UP000285060">
    <property type="component" value="Unassembled WGS sequence"/>
</dbReference>
<dbReference type="SUPFAM" id="SSF51445">
    <property type="entry name" value="(Trans)glycosidases"/>
    <property type="match status" value="1"/>
</dbReference>
<evidence type="ECO:0008006" key="4">
    <source>
        <dbReference type="Google" id="ProtNLM"/>
    </source>
</evidence>
<reference evidence="2 3" key="1">
    <citation type="submission" date="2018-08" db="EMBL/GenBank/DDBJ databases">
        <title>Aphanomyces genome sequencing and annotation.</title>
        <authorList>
            <person name="Minardi D."/>
            <person name="Oidtmann B."/>
            <person name="Van Der Giezen M."/>
            <person name="Studholme D.J."/>
        </authorList>
    </citation>
    <scope>NUCLEOTIDE SEQUENCE [LARGE SCALE GENOMIC DNA]</scope>
    <source>
        <strain evidence="2 3">NJM0002</strain>
    </source>
</reference>
<dbReference type="GO" id="GO:0070492">
    <property type="term" value="F:oligosaccharide binding"/>
    <property type="evidence" value="ECO:0007669"/>
    <property type="project" value="TreeGrafter"/>
</dbReference>
<dbReference type="VEuPathDB" id="FungiDB:H310_09026"/>
<dbReference type="GO" id="GO:0012505">
    <property type="term" value="C:endomembrane system"/>
    <property type="evidence" value="ECO:0007669"/>
    <property type="project" value="TreeGrafter"/>
</dbReference>
<protein>
    <recommendedName>
        <fullName evidence="4">GH18 domain-containing protein</fullName>
    </recommendedName>
</protein>
<organism evidence="2 3">
    <name type="scientific">Aphanomyces invadans</name>
    <dbReference type="NCBI Taxonomy" id="157072"/>
    <lineage>
        <taxon>Eukaryota</taxon>
        <taxon>Sar</taxon>
        <taxon>Stramenopiles</taxon>
        <taxon>Oomycota</taxon>
        <taxon>Saprolegniomycetes</taxon>
        <taxon>Saprolegniales</taxon>
        <taxon>Verrucalvaceae</taxon>
        <taxon>Aphanomyces</taxon>
    </lineage>
</organism>
<dbReference type="EMBL" id="QUSY01000508">
    <property type="protein sequence ID" value="RHY28905.1"/>
    <property type="molecule type" value="Genomic_DNA"/>
</dbReference>
<comment type="similarity">
    <text evidence="1">Belongs to the glycosyl hydrolase 18 family.</text>
</comment>
<keyword evidence="3" id="KW-1185">Reference proteome</keyword>